<dbReference type="Gene3D" id="1.20.1250.20">
    <property type="entry name" value="MFS general substrate transporter like domains"/>
    <property type="match status" value="2"/>
</dbReference>
<keyword evidence="4 6" id="KW-1133">Transmembrane helix</keyword>
<evidence type="ECO:0000256" key="3">
    <source>
        <dbReference type="ARBA" id="ARBA00022692"/>
    </source>
</evidence>
<dbReference type="PANTHER" id="PTHR43791">
    <property type="entry name" value="PERMEASE-RELATED"/>
    <property type="match status" value="1"/>
</dbReference>
<dbReference type="GO" id="GO:0016020">
    <property type="term" value="C:membrane"/>
    <property type="evidence" value="ECO:0007669"/>
    <property type="project" value="UniProtKB-SubCell"/>
</dbReference>
<name>A0A1Y2DNW5_9PEZI</name>
<dbReference type="STRING" id="1141098.A0A1Y2DNW5"/>
<comment type="subcellular location">
    <subcellularLocation>
        <location evidence="1">Membrane</location>
        <topology evidence="1">Multi-pass membrane protein</topology>
    </subcellularLocation>
</comment>
<keyword evidence="3 6" id="KW-0812">Transmembrane</keyword>
<dbReference type="InterPro" id="IPR011701">
    <property type="entry name" value="MFS"/>
</dbReference>
<feature type="transmembrane region" description="Helical" evidence="6">
    <location>
        <begin position="103"/>
        <end position="123"/>
    </location>
</feature>
<dbReference type="RefSeq" id="XP_040713200.1">
    <property type="nucleotide sequence ID" value="XM_040864764.1"/>
</dbReference>
<dbReference type="InParanoid" id="A0A1Y2DNW5"/>
<feature type="transmembrane region" description="Helical" evidence="6">
    <location>
        <begin position="75"/>
        <end position="97"/>
    </location>
</feature>
<evidence type="ECO:0000256" key="4">
    <source>
        <dbReference type="ARBA" id="ARBA00022989"/>
    </source>
</evidence>
<keyword evidence="2" id="KW-0813">Transport</keyword>
<dbReference type="PROSITE" id="PS50850">
    <property type="entry name" value="MFS"/>
    <property type="match status" value="1"/>
</dbReference>
<evidence type="ECO:0000259" key="7">
    <source>
        <dbReference type="PROSITE" id="PS50850"/>
    </source>
</evidence>
<feature type="transmembrane region" description="Helical" evidence="6">
    <location>
        <begin position="198"/>
        <end position="218"/>
    </location>
</feature>
<dbReference type="OrthoDB" id="1932925at2759"/>
<dbReference type="Proteomes" id="UP000193689">
    <property type="component" value="Unassembled WGS sequence"/>
</dbReference>
<protein>
    <submittedName>
        <fullName evidence="8">Major facilitator superfamily domain-containing protein</fullName>
    </submittedName>
</protein>
<feature type="domain" description="Major facilitator superfamily (MFS) profile" evidence="7">
    <location>
        <begin position="27"/>
        <end position="452"/>
    </location>
</feature>
<feature type="transmembrane region" description="Helical" evidence="6">
    <location>
        <begin position="167"/>
        <end position="186"/>
    </location>
</feature>
<evidence type="ECO:0000313" key="8">
    <source>
        <dbReference type="EMBL" id="ORY60973.1"/>
    </source>
</evidence>
<evidence type="ECO:0000256" key="5">
    <source>
        <dbReference type="ARBA" id="ARBA00023136"/>
    </source>
</evidence>
<evidence type="ECO:0000256" key="1">
    <source>
        <dbReference type="ARBA" id="ARBA00004141"/>
    </source>
</evidence>
<proteinExistence type="predicted"/>
<organism evidence="8 9">
    <name type="scientific">Pseudomassariella vexata</name>
    <dbReference type="NCBI Taxonomy" id="1141098"/>
    <lineage>
        <taxon>Eukaryota</taxon>
        <taxon>Fungi</taxon>
        <taxon>Dikarya</taxon>
        <taxon>Ascomycota</taxon>
        <taxon>Pezizomycotina</taxon>
        <taxon>Sordariomycetes</taxon>
        <taxon>Xylariomycetidae</taxon>
        <taxon>Amphisphaeriales</taxon>
        <taxon>Pseudomassariaceae</taxon>
        <taxon>Pseudomassariella</taxon>
    </lineage>
</organism>
<evidence type="ECO:0000313" key="9">
    <source>
        <dbReference type="Proteomes" id="UP000193689"/>
    </source>
</evidence>
<dbReference type="SUPFAM" id="SSF103473">
    <property type="entry name" value="MFS general substrate transporter"/>
    <property type="match status" value="1"/>
</dbReference>
<keyword evidence="5 6" id="KW-0472">Membrane</keyword>
<evidence type="ECO:0000256" key="2">
    <source>
        <dbReference type="ARBA" id="ARBA00022448"/>
    </source>
</evidence>
<dbReference type="PANTHER" id="PTHR43791:SF55">
    <property type="entry name" value="TRANSPORTER, PUTATIVE (AFU_ORTHOLOGUE AFUA_6G01820)-RELATED"/>
    <property type="match status" value="1"/>
</dbReference>
<keyword evidence="9" id="KW-1185">Reference proteome</keyword>
<dbReference type="EMBL" id="MCFJ01000011">
    <property type="protein sequence ID" value="ORY60973.1"/>
    <property type="molecule type" value="Genomic_DNA"/>
</dbReference>
<dbReference type="Pfam" id="PF07690">
    <property type="entry name" value="MFS_1"/>
    <property type="match status" value="1"/>
</dbReference>
<reference evidence="8 9" key="1">
    <citation type="submission" date="2016-07" db="EMBL/GenBank/DDBJ databases">
        <title>Pervasive Adenine N6-methylation of Active Genes in Fungi.</title>
        <authorList>
            <consortium name="DOE Joint Genome Institute"/>
            <person name="Mondo S.J."/>
            <person name="Dannebaum R.O."/>
            <person name="Kuo R.C."/>
            <person name="Labutti K."/>
            <person name="Haridas S."/>
            <person name="Kuo A."/>
            <person name="Salamov A."/>
            <person name="Ahrendt S.R."/>
            <person name="Lipzen A."/>
            <person name="Sullivan W."/>
            <person name="Andreopoulos W.B."/>
            <person name="Clum A."/>
            <person name="Lindquist E."/>
            <person name="Daum C."/>
            <person name="Ramamoorthy G.K."/>
            <person name="Gryganskyi A."/>
            <person name="Culley D."/>
            <person name="Magnuson J.K."/>
            <person name="James T.Y."/>
            <person name="O'Malley M.A."/>
            <person name="Stajich J.E."/>
            <person name="Spatafora J.W."/>
            <person name="Visel A."/>
            <person name="Grigoriev I.V."/>
        </authorList>
    </citation>
    <scope>NUCLEOTIDE SEQUENCE [LARGE SCALE GENOMIC DNA]</scope>
    <source>
        <strain evidence="8 9">CBS 129021</strain>
    </source>
</reference>
<accession>A0A1Y2DNW5</accession>
<feature type="transmembrane region" description="Helical" evidence="6">
    <location>
        <begin position="387"/>
        <end position="408"/>
    </location>
</feature>
<gene>
    <name evidence="8" type="ORF">BCR38DRAFT_497113</name>
</gene>
<dbReference type="AlphaFoldDB" id="A0A1Y2DNW5"/>
<feature type="transmembrane region" description="Helical" evidence="6">
    <location>
        <begin position="355"/>
        <end position="375"/>
    </location>
</feature>
<feature type="transmembrane region" description="Helical" evidence="6">
    <location>
        <begin position="293"/>
        <end position="311"/>
    </location>
</feature>
<feature type="transmembrane region" description="Helical" evidence="6">
    <location>
        <begin position="323"/>
        <end position="343"/>
    </location>
</feature>
<dbReference type="InterPro" id="IPR036259">
    <property type="entry name" value="MFS_trans_sf"/>
</dbReference>
<dbReference type="InterPro" id="IPR020846">
    <property type="entry name" value="MFS_dom"/>
</dbReference>
<feature type="transmembrane region" description="Helical" evidence="6">
    <location>
        <begin position="264"/>
        <end position="286"/>
    </location>
</feature>
<sequence length="452" mass="49865">MTMAGDNGQNIDPIVAARALRKLDWFFIPITTIGNGLVWYDKAILGSAAILGMVEDLELSTPDQINPVIMDTSRLSWATSLFYFGMLAGVYPISFILQRFDTGRVLGTIVCMWSLTCMITAAITSYQGLYAQRFVLGFIESAVPTAFSTLISTFYTQQEQPFRQSWWVSAVGPFAIIGGSLNYGFAHITGGDLHSWQYIYLLAGTLTFIFGLFCFDIPSSPASAWFLSDEEKAVTLERLKYGHTGTGFGPLIVRNFGWTSFQSILLQFPIAAFSFLSSVMAGFFASRYSNIRILILIGCCVVVIASCVIVWKSNWAYHAAAPIIGYTMGGALTPFNTMVISLGLSNVAGYTKKSFASATIFVAYCIGNIIGPLMIRTQTRASHYPELWTGLIICYSILICAAATYYVLLRRANRMKQSAQGSDEGAGDNDESTRVAFLDRTDKENVYFRYVL</sequence>
<feature type="transmembrane region" description="Helical" evidence="6">
    <location>
        <begin position="135"/>
        <end position="155"/>
    </location>
</feature>
<evidence type="ECO:0000256" key="6">
    <source>
        <dbReference type="SAM" id="Phobius"/>
    </source>
</evidence>
<dbReference type="GeneID" id="63780976"/>
<comment type="caution">
    <text evidence="8">The sequence shown here is derived from an EMBL/GenBank/DDBJ whole genome shotgun (WGS) entry which is preliminary data.</text>
</comment>
<dbReference type="GO" id="GO:0022857">
    <property type="term" value="F:transmembrane transporter activity"/>
    <property type="evidence" value="ECO:0007669"/>
    <property type="project" value="InterPro"/>
</dbReference>